<dbReference type="Proteomes" id="UP001205919">
    <property type="component" value="Unassembled WGS sequence"/>
</dbReference>
<evidence type="ECO:0000313" key="9">
    <source>
        <dbReference type="EMBL" id="MCQ4813397.1"/>
    </source>
</evidence>
<dbReference type="InterPro" id="IPR019734">
    <property type="entry name" value="TPR_rpt"/>
</dbReference>
<protein>
    <submittedName>
        <fullName evidence="9">Tetratricopeptide repeat protein</fullName>
    </submittedName>
</protein>
<feature type="signal peptide" evidence="8">
    <location>
        <begin position="1"/>
        <end position="19"/>
    </location>
</feature>
<feature type="repeat" description="TPR" evidence="6">
    <location>
        <begin position="377"/>
        <end position="410"/>
    </location>
</feature>
<accession>A0AAW5K570</accession>
<keyword evidence="5" id="KW-0449">Lipoprotein</keyword>
<keyword evidence="1" id="KW-1003">Cell membrane</keyword>
<dbReference type="PANTHER" id="PTHR41164:SF1">
    <property type="entry name" value="CURLI PRODUCTION ASSEMBLY_TRANSPORT COMPONENT CSGG"/>
    <property type="match status" value="1"/>
</dbReference>
<name>A0AAW5K570_9BACT</name>
<dbReference type="InterPro" id="IPR011990">
    <property type="entry name" value="TPR-like_helical_dom_sf"/>
</dbReference>
<evidence type="ECO:0000256" key="5">
    <source>
        <dbReference type="ARBA" id="ARBA00023288"/>
    </source>
</evidence>
<sequence length="456" mass="48409">MRKSIALFISLFLFLVSTAAPSSAAMRIAVMEFQNKAPEGSNLVAQALTDMFTTEMANTKTFEVYERSRLDAIAREQKLDQSGLVDVGTAAKIGKLIGVDYIILGSVTEYTEAVGGVVISFIGSATHTGKCTLDTRIINTTTGSVAFGVRETGIADRSAGGISIGGITYAEAEFGGIKAAAAHDAVVKVIRELRKRLGGEVNHVIALNGDEVLIDMGSSLGAKKDDLLVVYAEGNAITGLDGKVLATEKNNYALLKVKDAQPAFSKCLVVKNTGPIENIFKGDLIEPVDRGEHKNLAYRKERAPQYSQDALNVLYGGGASPAADASPAAASPAAGQTQASPSGSAQLVSVSGIDPNTSDQVEVMKTYPISQKERNLIQIAHSAGVKQLQSGNPKEAVKSFERAVKGYPQNFVSAYWAGLCAMKMKDNSLALQWFNRALKMNPNYQPALNKKAALSK</sequence>
<evidence type="ECO:0000256" key="6">
    <source>
        <dbReference type="PROSITE-ProRule" id="PRU00339"/>
    </source>
</evidence>
<evidence type="ECO:0000256" key="1">
    <source>
        <dbReference type="ARBA" id="ARBA00022475"/>
    </source>
</evidence>
<evidence type="ECO:0000256" key="8">
    <source>
        <dbReference type="SAM" id="SignalP"/>
    </source>
</evidence>
<evidence type="ECO:0000256" key="7">
    <source>
        <dbReference type="SAM" id="MobiDB-lite"/>
    </source>
</evidence>
<dbReference type="RefSeq" id="WP_256181452.1">
    <property type="nucleotide sequence ID" value="NZ_DBEWVB010000250.1"/>
</dbReference>
<reference evidence="9 10" key="1">
    <citation type="submission" date="2022-06" db="EMBL/GenBank/DDBJ databases">
        <title>Isolation of gut microbiota from human fecal samples.</title>
        <authorList>
            <person name="Pamer E.G."/>
            <person name="Barat B."/>
            <person name="Waligurski E."/>
            <person name="Medina S."/>
            <person name="Paddock L."/>
            <person name="Mostad J."/>
        </authorList>
    </citation>
    <scope>NUCLEOTIDE SEQUENCE [LARGE SCALE GENOMIC DNA]</scope>
    <source>
        <strain evidence="9 10">DFI.9.90</strain>
    </source>
</reference>
<dbReference type="Gene3D" id="1.25.40.10">
    <property type="entry name" value="Tetratricopeptide repeat domain"/>
    <property type="match status" value="1"/>
</dbReference>
<dbReference type="Gene3D" id="3.40.50.10610">
    <property type="entry name" value="ABC-type transport auxiliary lipoprotein component"/>
    <property type="match status" value="1"/>
</dbReference>
<feature type="compositionally biased region" description="Low complexity" evidence="7">
    <location>
        <begin position="325"/>
        <end position="342"/>
    </location>
</feature>
<dbReference type="SUPFAM" id="SSF48452">
    <property type="entry name" value="TPR-like"/>
    <property type="match status" value="1"/>
</dbReference>
<evidence type="ECO:0000256" key="2">
    <source>
        <dbReference type="ARBA" id="ARBA00022729"/>
    </source>
</evidence>
<dbReference type="EMBL" id="JANFYT010000005">
    <property type="protein sequence ID" value="MCQ4813397.1"/>
    <property type="molecule type" value="Genomic_DNA"/>
</dbReference>
<evidence type="ECO:0000313" key="10">
    <source>
        <dbReference type="Proteomes" id="UP001205919"/>
    </source>
</evidence>
<dbReference type="PANTHER" id="PTHR41164">
    <property type="entry name" value="CURLI PRODUCTION ASSEMBLY/TRANSPORT COMPONENT CSGG"/>
    <property type="match status" value="1"/>
</dbReference>
<dbReference type="AlphaFoldDB" id="A0AAW5K570"/>
<proteinExistence type="predicted"/>
<dbReference type="PROSITE" id="PS50005">
    <property type="entry name" value="TPR"/>
    <property type="match status" value="2"/>
</dbReference>
<evidence type="ECO:0000256" key="4">
    <source>
        <dbReference type="ARBA" id="ARBA00023139"/>
    </source>
</evidence>
<dbReference type="Pfam" id="PF13432">
    <property type="entry name" value="TPR_16"/>
    <property type="match status" value="1"/>
</dbReference>
<gene>
    <name evidence="9" type="ORF">NE630_03040</name>
</gene>
<keyword evidence="3" id="KW-0472">Membrane</keyword>
<evidence type="ECO:0000256" key="3">
    <source>
        <dbReference type="ARBA" id="ARBA00023136"/>
    </source>
</evidence>
<keyword evidence="10" id="KW-1185">Reference proteome</keyword>
<dbReference type="InterPro" id="IPR038165">
    <property type="entry name" value="FlgT_C_sf"/>
</dbReference>
<organism evidence="9 10">
    <name type="scientific">Cloacibacillus evryensis</name>
    <dbReference type="NCBI Taxonomy" id="508460"/>
    <lineage>
        <taxon>Bacteria</taxon>
        <taxon>Thermotogati</taxon>
        <taxon>Synergistota</taxon>
        <taxon>Synergistia</taxon>
        <taxon>Synergistales</taxon>
        <taxon>Synergistaceae</taxon>
        <taxon>Cloacibacillus</taxon>
    </lineage>
</organism>
<dbReference type="Gene3D" id="2.40.10.410">
    <property type="entry name" value="FlgT, C-terminal domain"/>
    <property type="match status" value="1"/>
</dbReference>
<dbReference type="GO" id="GO:0030288">
    <property type="term" value="C:outer membrane-bounded periplasmic space"/>
    <property type="evidence" value="ECO:0007669"/>
    <property type="project" value="InterPro"/>
</dbReference>
<keyword evidence="4" id="KW-0564">Palmitate</keyword>
<dbReference type="SMART" id="SM00028">
    <property type="entry name" value="TPR"/>
    <property type="match status" value="2"/>
</dbReference>
<keyword evidence="2 8" id="KW-0732">Signal</keyword>
<feature type="region of interest" description="Disordered" evidence="7">
    <location>
        <begin position="325"/>
        <end position="347"/>
    </location>
</feature>
<keyword evidence="6" id="KW-0802">TPR repeat</keyword>
<comment type="caution">
    <text evidence="9">The sequence shown here is derived from an EMBL/GenBank/DDBJ whole genome shotgun (WGS) entry which is preliminary data.</text>
</comment>
<feature type="repeat" description="TPR" evidence="6">
    <location>
        <begin position="411"/>
        <end position="444"/>
    </location>
</feature>
<feature type="chain" id="PRO_5043958255" evidence="8">
    <location>
        <begin position="20"/>
        <end position="456"/>
    </location>
</feature>
<dbReference type="InterPro" id="IPR005534">
    <property type="entry name" value="Curli_assmbl/transp-comp_CsgG"/>
</dbReference>
<dbReference type="Pfam" id="PF03783">
    <property type="entry name" value="CsgG"/>
    <property type="match status" value="1"/>
</dbReference>